<protein>
    <submittedName>
        <fullName evidence="1">Uncharacterized protein</fullName>
    </submittedName>
</protein>
<accession>A0A6J4Q3H5</accession>
<gene>
    <name evidence="1" type="ORF">AVDCRST_MAG03-3311</name>
</gene>
<proteinExistence type="predicted"/>
<dbReference type="EMBL" id="CADCUT010000201">
    <property type="protein sequence ID" value="CAA9431985.1"/>
    <property type="molecule type" value="Genomic_DNA"/>
</dbReference>
<organism evidence="1">
    <name type="scientific">uncultured Rubrobacteraceae bacterium</name>
    <dbReference type="NCBI Taxonomy" id="349277"/>
    <lineage>
        <taxon>Bacteria</taxon>
        <taxon>Bacillati</taxon>
        <taxon>Actinomycetota</taxon>
        <taxon>Rubrobacteria</taxon>
        <taxon>Rubrobacterales</taxon>
        <taxon>Rubrobacteraceae</taxon>
        <taxon>environmental samples</taxon>
    </lineage>
</organism>
<dbReference type="AlphaFoldDB" id="A0A6J4Q3H5"/>
<sequence>MEETNTRNGDGRRLVLGFDAGCATCSGLATRIEEAVGGTLEIRSLSDPAMERWRRGVFGEDAPWAPTLVEVSGNNTQAWTGWRMAAHMARILGTATTWRVMQVLGELDAVPVPETSIAAKLAGRLSRAGFLKGVGGALIAASILSGTEALAKGTPLRGWTHPFERVSFRSQERLHGTARREALRSAMASSDVRSIWKGRQLPGENAFAVRHTLGDDTTLTAVSWSTPDGKILVHYAVDRPIGNYSSEATLFEYETGKEIRKEATSINGRRRDVIADTVGSSKSLARGCGCCRWRWGCVSTVAASCVGCGSTCATCIATPAKWACGACLACAFVGCPIGIRRCCRNPCG</sequence>
<name>A0A6J4Q3H5_9ACTN</name>
<reference evidence="1" key="1">
    <citation type="submission" date="2020-02" db="EMBL/GenBank/DDBJ databases">
        <authorList>
            <person name="Meier V. D."/>
        </authorList>
    </citation>
    <scope>NUCLEOTIDE SEQUENCE</scope>
    <source>
        <strain evidence="1">AVDCRST_MAG03</strain>
    </source>
</reference>
<evidence type="ECO:0000313" key="1">
    <source>
        <dbReference type="EMBL" id="CAA9431985.1"/>
    </source>
</evidence>